<sequence length="368" mass="41934">MFGYEASYEEVWLARQNAIAKIYGDWDESYNQLGRYFNALQTFIPGTIVDLQTRPFDVGNSLDVVFHQVFWSCPSCIKAFKHCKPLISVDATHLVGKYSGILLIAIAQDGNGNLLPVAFAIVEKEDTDSWFFFLTNLRRHVAPQPDILIISNNHPAIKAALERDGSGWHHDAYCIRHIASNFGTKFKNNVAKEHVVKAAYSKTQAQAQYHIDLIRSEDSRTSQAMMEWIQELEPHKWLQHRDEGRRYGHMTTHLSQCYNAVLKGTCDIPVCAIVKCTYHRLNALFIILGQEAQAQISAGQIFSKFLLKAIQANRSGTRHMHVTSYDRATLIFIVHEITRTSTSSQSKFQVNLEHRRCDCGCFQALHYP</sequence>
<dbReference type="PANTHER" id="PTHR31973">
    <property type="entry name" value="POLYPROTEIN, PUTATIVE-RELATED"/>
    <property type="match status" value="1"/>
</dbReference>
<name>A0ABU6SGZ0_9FABA</name>
<dbReference type="InterPro" id="IPR018289">
    <property type="entry name" value="MULE_transposase_dom"/>
</dbReference>
<dbReference type="Proteomes" id="UP001341840">
    <property type="component" value="Unassembled WGS sequence"/>
</dbReference>
<dbReference type="Pfam" id="PF10551">
    <property type="entry name" value="MULE"/>
    <property type="match status" value="1"/>
</dbReference>
<proteinExistence type="predicted"/>
<accession>A0ABU6SGZ0</accession>
<reference evidence="2 3" key="1">
    <citation type="journal article" date="2023" name="Plants (Basel)">
        <title>Bridging the Gap: Combining Genomics and Transcriptomics Approaches to Understand Stylosanthes scabra, an Orphan Legume from the Brazilian Caatinga.</title>
        <authorList>
            <person name="Ferreira-Neto J.R.C."/>
            <person name="da Silva M.D."/>
            <person name="Binneck E."/>
            <person name="de Melo N.F."/>
            <person name="da Silva R.H."/>
            <person name="de Melo A.L.T.M."/>
            <person name="Pandolfi V."/>
            <person name="Bustamante F.O."/>
            <person name="Brasileiro-Vidal A.C."/>
            <person name="Benko-Iseppon A.M."/>
        </authorList>
    </citation>
    <scope>NUCLEOTIDE SEQUENCE [LARGE SCALE GENOMIC DNA]</scope>
    <source>
        <tissue evidence="2">Leaves</tissue>
    </source>
</reference>
<protein>
    <recommendedName>
        <fullName evidence="1">MULE transposase domain-containing protein</fullName>
    </recommendedName>
</protein>
<evidence type="ECO:0000313" key="3">
    <source>
        <dbReference type="Proteomes" id="UP001341840"/>
    </source>
</evidence>
<gene>
    <name evidence="2" type="ORF">PIB30_117876</name>
</gene>
<dbReference type="EMBL" id="JASCZI010060733">
    <property type="protein sequence ID" value="MED6135639.1"/>
    <property type="molecule type" value="Genomic_DNA"/>
</dbReference>
<feature type="domain" description="MULE transposase" evidence="1">
    <location>
        <begin position="87"/>
        <end position="181"/>
    </location>
</feature>
<evidence type="ECO:0000313" key="2">
    <source>
        <dbReference type="EMBL" id="MED6135639.1"/>
    </source>
</evidence>
<dbReference type="PANTHER" id="PTHR31973:SF195">
    <property type="entry name" value="MUDR FAMILY TRANSPOSASE"/>
    <property type="match status" value="1"/>
</dbReference>
<organism evidence="2 3">
    <name type="scientific">Stylosanthes scabra</name>
    <dbReference type="NCBI Taxonomy" id="79078"/>
    <lineage>
        <taxon>Eukaryota</taxon>
        <taxon>Viridiplantae</taxon>
        <taxon>Streptophyta</taxon>
        <taxon>Embryophyta</taxon>
        <taxon>Tracheophyta</taxon>
        <taxon>Spermatophyta</taxon>
        <taxon>Magnoliopsida</taxon>
        <taxon>eudicotyledons</taxon>
        <taxon>Gunneridae</taxon>
        <taxon>Pentapetalae</taxon>
        <taxon>rosids</taxon>
        <taxon>fabids</taxon>
        <taxon>Fabales</taxon>
        <taxon>Fabaceae</taxon>
        <taxon>Papilionoideae</taxon>
        <taxon>50 kb inversion clade</taxon>
        <taxon>dalbergioids sensu lato</taxon>
        <taxon>Dalbergieae</taxon>
        <taxon>Pterocarpus clade</taxon>
        <taxon>Stylosanthes</taxon>
    </lineage>
</organism>
<comment type="caution">
    <text evidence="2">The sequence shown here is derived from an EMBL/GenBank/DDBJ whole genome shotgun (WGS) entry which is preliminary data.</text>
</comment>
<evidence type="ECO:0000259" key="1">
    <source>
        <dbReference type="Pfam" id="PF10551"/>
    </source>
</evidence>
<keyword evidence="3" id="KW-1185">Reference proteome</keyword>